<keyword evidence="3" id="KW-0808">Transferase</keyword>
<proteinExistence type="predicted"/>
<dbReference type="InterPro" id="IPR011146">
    <property type="entry name" value="HIT-like"/>
</dbReference>
<dbReference type="InterPro" id="IPR036265">
    <property type="entry name" value="HIT-like_sf"/>
</dbReference>
<evidence type="ECO:0000313" key="3">
    <source>
        <dbReference type="EMBL" id="MFC0632642.1"/>
    </source>
</evidence>
<dbReference type="EMBL" id="JBHLSW010000003">
    <property type="protein sequence ID" value="MFC0632642.1"/>
    <property type="molecule type" value="Genomic_DNA"/>
</dbReference>
<dbReference type="Pfam" id="PF01230">
    <property type="entry name" value="HIT"/>
    <property type="match status" value="1"/>
</dbReference>
<dbReference type="SUPFAM" id="SSF54197">
    <property type="entry name" value="HIT-like"/>
    <property type="match status" value="1"/>
</dbReference>
<dbReference type="EC" id="2.1.1.-" evidence="3"/>
<dbReference type="InterPro" id="IPR001310">
    <property type="entry name" value="Histidine_triad_HIT"/>
</dbReference>
<evidence type="ECO:0000256" key="1">
    <source>
        <dbReference type="PROSITE-ProRule" id="PRU00464"/>
    </source>
</evidence>
<dbReference type="GO" id="GO:0008168">
    <property type="term" value="F:methyltransferase activity"/>
    <property type="evidence" value="ECO:0007669"/>
    <property type="project" value="UniProtKB-KW"/>
</dbReference>
<comment type="caution">
    <text evidence="3">The sequence shown here is derived from an EMBL/GenBank/DDBJ whole genome shotgun (WGS) entry which is preliminary data.</text>
</comment>
<feature type="short sequence motif" description="Histidine triad motif" evidence="1">
    <location>
        <begin position="105"/>
        <end position="109"/>
    </location>
</feature>
<dbReference type="PANTHER" id="PTHR46648:SF1">
    <property type="entry name" value="ADENOSINE 5'-MONOPHOSPHORAMIDASE HNT1"/>
    <property type="match status" value="1"/>
</dbReference>
<dbReference type="PROSITE" id="PS51084">
    <property type="entry name" value="HIT_2"/>
    <property type="match status" value="1"/>
</dbReference>
<keyword evidence="4" id="KW-1185">Reference proteome</keyword>
<gene>
    <name evidence="3" type="ORF">ACFFGE_01935</name>
</gene>
<sequence>MSLHDAYDPDNVFARILRGELPSVRVWEDDEVLVFLDVFPQSEGHMLVISKTSRARNILDIEPDVLARLSHAAQRAAKAAVKALGCDGVTLMQFNGATAGQTVFHLHFHVIPRWADRDLKGHGQAPMADAAALEPVAEVLRAAF</sequence>
<keyword evidence="3" id="KW-0489">Methyltransferase</keyword>
<evidence type="ECO:0000313" key="4">
    <source>
        <dbReference type="Proteomes" id="UP001589906"/>
    </source>
</evidence>
<dbReference type="Proteomes" id="UP001589906">
    <property type="component" value="Unassembled WGS sequence"/>
</dbReference>
<protein>
    <submittedName>
        <fullName evidence="3">HIT family protein</fullName>
        <ecNumber evidence="3">2.1.1.-</ecNumber>
    </submittedName>
</protein>
<accession>A0ABV6QZ39</accession>
<evidence type="ECO:0000259" key="2">
    <source>
        <dbReference type="PROSITE" id="PS51084"/>
    </source>
</evidence>
<dbReference type="RefSeq" id="WP_376833775.1">
    <property type="nucleotide sequence ID" value="NZ_JBHLSW010000003.1"/>
</dbReference>
<dbReference type="Gene3D" id="3.30.428.10">
    <property type="entry name" value="HIT-like"/>
    <property type="match status" value="1"/>
</dbReference>
<reference evidence="3 4" key="1">
    <citation type="submission" date="2024-09" db="EMBL/GenBank/DDBJ databases">
        <authorList>
            <person name="Sun Q."/>
            <person name="Mori K."/>
        </authorList>
    </citation>
    <scope>NUCLEOTIDE SEQUENCE [LARGE SCALE GENOMIC DNA]</scope>
    <source>
        <strain evidence="3 4">NCAIM B.02621</strain>
    </source>
</reference>
<name>A0ABV6QZ39_9CAUL</name>
<feature type="domain" description="HIT" evidence="2">
    <location>
        <begin position="12"/>
        <end position="121"/>
    </location>
</feature>
<organism evidence="3 4">
    <name type="scientific">Brevundimonas balnearis</name>
    <dbReference type="NCBI Taxonomy" id="1572858"/>
    <lineage>
        <taxon>Bacteria</taxon>
        <taxon>Pseudomonadati</taxon>
        <taxon>Pseudomonadota</taxon>
        <taxon>Alphaproteobacteria</taxon>
        <taxon>Caulobacterales</taxon>
        <taxon>Caulobacteraceae</taxon>
        <taxon>Brevundimonas</taxon>
    </lineage>
</organism>
<dbReference type="GO" id="GO:0032259">
    <property type="term" value="P:methylation"/>
    <property type="evidence" value="ECO:0007669"/>
    <property type="project" value="UniProtKB-KW"/>
</dbReference>
<dbReference type="PRINTS" id="PR00332">
    <property type="entry name" value="HISTRIAD"/>
</dbReference>
<dbReference type="PANTHER" id="PTHR46648">
    <property type="entry name" value="HIT FAMILY PROTEIN 1"/>
    <property type="match status" value="1"/>
</dbReference>